<dbReference type="InterPro" id="IPR004839">
    <property type="entry name" value="Aminotransferase_I/II_large"/>
</dbReference>
<evidence type="ECO:0000259" key="1">
    <source>
        <dbReference type="PROSITE" id="PS51186"/>
    </source>
</evidence>
<dbReference type="RefSeq" id="WP_344547535.1">
    <property type="nucleotide sequence ID" value="NZ_BAAATD010000014.1"/>
</dbReference>
<gene>
    <name evidence="2" type="ORF">GCM10010411_78070</name>
</gene>
<dbReference type="InterPro" id="IPR015422">
    <property type="entry name" value="PyrdxlP-dep_Trfase_small"/>
</dbReference>
<dbReference type="Gene3D" id="3.90.1150.10">
    <property type="entry name" value="Aspartate Aminotransferase, domain 1"/>
    <property type="match status" value="1"/>
</dbReference>
<dbReference type="Pfam" id="PF00583">
    <property type="entry name" value="Acetyltransf_1"/>
    <property type="match status" value="1"/>
</dbReference>
<sequence length="563" mass="61548">MRIRVAGAEDREWIFRTRHEVFARELGQHPVNDQGVLSDAVDERNVHLLAEVDGERAGFISVTPPWAGRYALEKYLVPGELDRLAGGEALFEVRLLTVAGRFRGSAVAGVLLHAALRWVIAHGGRRVAAMGRAELMEMYRGIGLAGTGRAIRSGSVEFELMAGDTAQMARVSLERYGRILRAMEKRTVWELDTPFLPAEESCYHGGASISAIGERVDALDGRYAAVPADVLDAWYPPAPAVEKVLLEDPAWLARTSPPAGADGLLAEVCERRGLPAEAVAVGAGSSDLIFRTLRGWLRPGSRVLLLDPMYGEYAHVVEQIAGCRAERLRLRREQDWRIDPERLSRALAEGDYDLAVIVNPNNPTGQVLDTAVLRDVLERAPRTTRFWIDEAYLEYTGQPSLEGYAAASSNVVVAKTLSKMYALSGLRVGYLAGPPTLVQDVRRWTPPWAVSLPAQVAAVQALREQAYYAARWAETARLRDDLAAALRESAPQVLTGCANSVLLTLPQGGPTATRVARACRARGVFVRDLTGMSPSFEGRTLRVSVRSAEDNARVTKALRDVLA</sequence>
<evidence type="ECO:0000313" key="3">
    <source>
        <dbReference type="Proteomes" id="UP001501509"/>
    </source>
</evidence>
<dbReference type="InterPro" id="IPR015424">
    <property type="entry name" value="PyrdxlP-dep_Trfase"/>
</dbReference>
<dbReference type="Gene3D" id="3.40.630.30">
    <property type="match status" value="1"/>
</dbReference>
<dbReference type="InterPro" id="IPR015421">
    <property type="entry name" value="PyrdxlP-dep_Trfase_major"/>
</dbReference>
<dbReference type="SUPFAM" id="SSF55729">
    <property type="entry name" value="Acyl-CoA N-acyltransferases (Nat)"/>
    <property type="match status" value="1"/>
</dbReference>
<comment type="caution">
    <text evidence="2">The sequence shown here is derived from an EMBL/GenBank/DDBJ whole genome shotgun (WGS) entry which is preliminary data.</text>
</comment>
<protein>
    <recommendedName>
        <fullName evidence="1">N-acetyltransferase domain-containing protein</fullName>
    </recommendedName>
</protein>
<dbReference type="InterPro" id="IPR016181">
    <property type="entry name" value="Acyl_CoA_acyltransferase"/>
</dbReference>
<feature type="domain" description="N-acetyltransferase" evidence="1">
    <location>
        <begin position="1"/>
        <end position="163"/>
    </location>
</feature>
<name>A0ABP6CY59_9ACTN</name>
<dbReference type="Proteomes" id="UP001501509">
    <property type="component" value="Unassembled WGS sequence"/>
</dbReference>
<dbReference type="PROSITE" id="PS51186">
    <property type="entry name" value="GNAT"/>
    <property type="match status" value="1"/>
</dbReference>
<proteinExistence type="predicted"/>
<accession>A0ABP6CY59</accession>
<dbReference type="Gene3D" id="3.40.640.10">
    <property type="entry name" value="Type I PLP-dependent aspartate aminotransferase-like (Major domain)"/>
    <property type="match status" value="1"/>
</dbReference>
<dbReference type="InterPro" id="IPR000182">
    <property type="entry name" value="GNAT_dom"/>
</dbReference>
<dbReference type="Pfam" id="PF00155">
    <property type="entry name" value="Aminotran_1_2"/>
    <property type="match status" value="1"/>
</dbReference>
<dbReference type="SUPFAM" id="SSF53383">
    <property type="entry name" value="PLP-dependent transferases"/>
    <property type="match status" value="1"/>
</dbReference>
<keyword evidence="3" id="KW-1185">Reference proteome</keyword>
<dbReference type="CDD" id="cd00609">
    <property type="entry name" value="AAT_like"/>
    <property type="match status" value="1"/>
</dbReference>
<reference evidence="3" key="1">
    <citation type="journal article" date="2019" name="Int. J. Syst. Evol. Microbiol.">
        <title>The Global Catalogue of Microorganisms (GCM) 10K type strain sequencing project: providing services to taxonomists for standard genome sequencing and annotation.</title>
        <authorList>
            <consortium name="The Broad Institute Genomics Platform"/>
            <consortium name="The Broad Institute Genome Sequencing Center for Infectious Disease"/>
            <person name="Wu L."/>
            <person name="Ma J."/>
        </authorList>
    </citation>
    <scope>NUCLEOTIDE SEQUENCE [LARGE SCALE GENOMIC DNA]</scope>
    <source>
        <strain evidence="3">JCM 6833</strain>
    </source>
</reference>
<evidence type="ECO:0000313" key="2">
    <source>
        <dbReference type="EMBL" id="GAA2628992.1"/>
    </source>
</evidence>
<organism evidence="2 3">
    <name type="scientific">Actinomadura fulvescens</name>
    <dbReference type="NCBI Taxonomy" id="46160"/>
    <lineage>
        <taxon>Bacteria</taxon>
        <taxon>Bacillati</taxon>
        <taxon>Actinomycetota</taxon>
        <taxon>Actinomycetes</taxon>
        <taxon>Streptosporangiales</taxon>
        <taxon>Thermomonosporaceae</taxon>
        <taxon>Actinomadura</taxon>
    </lineage>
</organism>
<dbReference type="EMBL" id="BAAATD010000014">
    <property type="protein sequence ID" value="GAA2628992.1"/>
    <property type="molecule type" value="Genomic_DNA"/>
</dbReference>
<dbReference type="PANTHER" id="PTHR42885">
    <property type="entry name" value="HISTIDINOL-PHOSPHATE AMINOTRANSFERASE-RELATED"/>
    <property type="match status" value="1"/>
</dbReference>